<comment type="similarity">
    <text evidence="2 7">Belongs to the cytochrome P450 family.</text>
</comment>
<protein>
    <submittedName>
        <fullName evidence="9">Cytochrome P450</fullName>
    </submittedName>
</protein>
<evidence type="ECO:0000256" key="2">
    <source>
        <dbReference type="ARBA" id="ARBA00010617"/>
    </source>
</evidence>
<gene>
    <name evidence="9" type="ORF">BDN71DRAFT_1513613</name>
</gene>
<keyword evidence="10" id="KW-1185">Reference proteome</keyword>
<dbReference type="PANTHER" id="PTHR46206">
    <property type="entry name" value="CYTOCHROME P450"/>
    <property type="match status" value="1"/>
</dbReference>
<keyword evidence="3 6" id="KW-0479">Metal-binding</keyword>
<dbReference type="Proteomes" id="UP000807025">
    <property type="component" value="Unassembled WGS sequence"/>
</dbReference>
<keyword evidence="6 7" id="KW-0349">Heme</keyword>
<feature type="transmembrane region" description="Helical" evidence="8">
    <location>
        <begin position="12"/>
        <end position="28"/>
    </location>
</feature>
<dbReference type="EMBL" id="MU154749">
    <property type="protein sequence ID" value="KAF9487795.1"/>
    <property type="molecule type" value="Genomic_DNA"/>
</dbReference>
<comment type="cofactor">
    <cofactor evidence="1 6">
        <name>heme</name>
        <dbReference type="ChEBI" id="CHEBI:30413"/>
    </cofactor>
</comment>
<feature type="transmembrane region" description="Helical" evidence="8">
    <location>
        <begin position="226"/>
        <end position="246"/>
    </location>
</feature>
<proteinExistence type="inferred from homology"/>
<name>A0A9P6D9K6_PLEER</name>
<dbReference type="InterPro" id="IPR002403">
    <property type="entry name" value="Cyt_P450_E_grp-IV"/>
</dbReference>
<dbReference type="InterPro" id="IPR017972">
    <property type="entry name" value="Cyt_P450_CS"/>
</dbReference>
<dbReference type="GO" id="GO:0004497">
    <property type="term" value="F:monooxygenase activity"/>
    <property type="evidence" value="ECO:0007669"/>
    <property type="project" value="UniProtKB-KW"/>
</dbReference>
<keyword evidence="8" id="KW-0812">Transmembrane</keyword>
<keyword evidence="8" id="KW-1133">Transmembrane helix</keyword>
<organism evidence="9 10">
    <name type="scientific">Pleurotus eryngii</name>
    <name type="common">Boletus of the steppes</name>
    <dbReference type="NCBI Taxonomy" id="5323"/>
    <lineage>
        <taxon>Eukaryota</taxon>
        <taxon>Fungi</taxon>
        <taxon>Dikarya</taxon>
        <taxon>Basidiomycota</taxon>
        <taxon>Agaricomycotina</taxon>
        <taxon>Agaricomycetes</taxon>
        <taxon>Agaricomycetidae</taxon>
        <taxon>Agaricales</taxon>
        <taxon>Pleurotineae</taxon>
        <taxon>Pleurotaceae</taxon>
        <taxon>Pleurotus</taxon>
    </lineage>
</organism>
<evidence type="ECO:0000256" key="7">
    <source>
        <dbReference type="RuleBase" id="RU000461"/>
    </source>
</evidence>
<evidence type="ECO:0000256" key="1">
    <source>
        <dbReference type="ARBA" id="ARBA00001971"/>
    </source>
</evidence>
<evidence type="ECO:0000256" key="4">
    <source>
        <dbReference type="ARBA" id="ARBA00023002"/>
    </source>
</evidence>
<dbReference type="PRINTS" id="PR00465">
    <property type="entry name" value="EP450IV"/>
</dbReference>
<accession>A0A9P6D9K6</accession>
<reference evidence="9" key="1">
    <citation type="submission" date="2020-11" db="EMBL/GenBank/DDBJ databases">
        <authorList>
            <consortium name="DOE Joint Genome Institute"/>
            <person name="Ahrendt S."/>
            <person name="Riley R."/>
            <person name="Andreopoulos W."/>
            <person name="Labutti K."/>
            <person name="Pangilinan J."/>
            <person name="Ruiz-Duenas F.J."/>
            <person name="Barrasa J.M."/>
            <person name="Sanchez-Garcia M."/>
            <person name="Camarero S."/>
            <person name="Miyauchi S."/>
            <person name="Serrano A."/>
            <person name="Linde D."/>
            <person name="Babiker R."/>
            <person name="Drula E."/>
            <person name="Ayuso-Fernandez I."/>
            <person name="Pacheco R."/>
            <person name="Padilla G."/>
            <person name="Ferreira P."/>
            <person name="Barriuso J."/>
            <person name="Kellner H."/>
            <person name="Castanera R."/>
            <person name="Alfaro M."/>
            <person name="Ramirez L."/>
            <person name="Pisabarro A.G."/>
            <person name="Kuo A."/>
            <person name="Tritt A."/>
            <person name="Lipzen A."/>
            <person name="He G."/>
            <person name="Yan M."/>
            <person name="Ng V."/>
            <person name="Cullen D."/>
            <person name="Martin F."/>
            <person name="Rosso M.-N."/>
            <person name="Henrissat B."/>
            <person name="Hibbett D."/>
            <person name="Martinez A.T."/>
            <person name="Grigoriev I.V."/>
        </authorList>
    </citation>
    <scope>NUCLEOTIDE SEQUENCE</scope>
    <source>
        <strain evidence="9">ATCC 90797</strain>
    </source>
</reference>
<dbReference type="GO" id="GO:0020037">
    <property type="term" value="F:heme binding"/>
    <property type="evidence" value="ECO:0007669"/>
    <property type="project" value="InterPro"/>
</dbReference>
<feature type="transmembrane region" description="Helical" evidence="8">
    <location>
        <begin position="293"/>
        <end position="319"/>
    </location>
</feature>
<evidence type="ECO:0000256" key="5">
    <source>
        <dbReference type="ARBA" id="ARBA00023004"/>
    </source>
</evidence>
<keyword evidence="7" id="KW-0503">Monooxygenase</keyword>
<dbReference type="GO" id="GO:0016705">
    <property type="term" value="F:oxidoreductase activity, acting on paired donors, with incorporation or reduction of molecular oxygen"/>
    <property type="evidence" value="ECO:0007669"/>
    <property type="project" value="InterPro"/>
</dbReference>
<dbReference type="AlphaFoldDB" id="A0A9P6D9K6"/>
<dbReference type="PROSITE" id="PS00086">
    <property type="entry name" value="CYTOCHROME_P450"/>
    <property type="match status" value="1"/>
</dbReference>
<dbReference type="InterPro" id="IPR001128">
    <property type="entry name" value="Cyt_P450"/>
</dbReference>
<keyword evidence="8" id="KW-0472">Membrane</keyword>
<dbReference type="Pfam" id="PF00067">
    <property type="entry name" value="p450"/>
    <property type="match status" value="1"/>
</dbReference>
<evidence type="ECO:0000313" key="9">
    <source>
        <dbReference type="EMBL" id="KAF9487795.1"/>
    </source>
</evidence>
<dbReference type="GO" id="GO:0005506">
    <property type="term" value="F:iron ion binding"/>
    <property type="evidence" value="ECO:0007669"/>
    <property type="project" value="InterPro"/>
</dbReference>
<comment type="caution">
    <text evidence="9">The sequence shown here is derived from an EMBL/GenBank/DDBJ whole genome shotgun (WGS) entry which is preliminary data.</text>
</comment>
<evidence type="ECO:0000256" key="6">
    <source>
        <dbReference type="PIRSR" id="PIRSR602403-1"/>
    </source>
</evidence>
<dbReference type="SUPFAM" id="SSF48264">
    <property type="entry name" value="Cytochrome P450"/>
    <property type="match status" value="1"/>
</dbReference>
<dbReference type="OrthoDB" id="1844152at2759"/>
<feature type="binding site" description="axial binding residue" evidence="6">
    <location>
        <position position="448"/>
    </location>
    <ligand>
        <name>heme</name>
        <dbReference type="ChEBI" id="CHEBI:30413"/>
    </ligand>
    <ligandPart>
        <name>Fe</name>
        <dbReference type="ChEBI" id="CHEBI:18248"/>
    </ligandPart>
</feature>
<evidence type="ECO:0000313" key="10">
    <source>
        <dbReference type="Proteomes" id="UP000807025"/>
    </source>
</evidence>
<dbReference type="InterPro" id="IPR036396">
    <property type="entry name" value="Cyt_P450_sf"/>
</dbReference>
<evidence type="ECO:0000256" key="3">
    <source>
        <dbReference type="ARBA" id="ARBA00022723"/>
    </source>
</evidence>
<keyword evidence="4 7" id="KW-0560">Oxidoreductase</keyword>
<dbReference type="Gene3D" id="1.10.630.10">
    <property type="entry name" value="Cytochrome P450"/>
    <property type="match status" value="1"/>
</dbReference>
<dbReference type="PANTHER" id="PTHR46206:SF7">
    <property type="entry name" value="P450, PUTATIVE (EUROFUNG)-RELATED"/>
    <property type="match status" value="1"/>
</dbReference>
<sequence>MSFQVYGTSSNNFVAIFVLLCSALVFLQRSLSPRTAPKDTPPIVAIPLSEIMLNPKEAYGKALKKYGPVIGVYRRGRLEYITDKQYVRKVLAQDDIFSFEGGAFELLNINFISGSSLFRDTQRLVTEGLNPRLEEITPYIWSTITAHTQEYVQTICTADGRGIDQEFHEFCHSAISEVMSRLLFGKVADIACVNAVRDVEMSLSELMGMFENTSVLARAFPRLWKLWIYATFTLFHFIPSIAFVLARKIWVLIDGVEAADSASTLDTEISLVVWLARQKMDPTTRRVSYSQRLWIITAISGFTFASIHNVAAICVWLVYELARRPDVLAQLRSELLQVVDINDERGRYFSYNALQEARHLDSFIREILRWKGDTLSSFRRATRDVRLDKYIIPKGSLITTLASAIHDDPVVYGESAQDMQAFRWVDQATSATSISSTFIPFGLGRHACPGRYFAAIGMKLVVLSLISRCTPSLQGGNYIVKDRLNTVGEPLEGTLILDRLEEPLV</sequence>
<evidence type="ECO:0000256" key="8">
    <source>
        <dbReference type="SAM" id="Phobius"/>
    </source>
</evidence>
<keyword evidence="5 6" id="KW-0408">Iron</keyword>